<evidence type="ECO:0000313" key="1">
    <source>
        <dbReference type="EMBL" id="HIR02184.1"/>
    </source>
</evidence>
<organism evidence="1 2">
    <name type="scientific">Candidatus Aveggerthella stercoripullorum</name>
    <dbReference type="NCBI Taxonomy" id="2840688"/>
    <lineage>
        <taxon>Bacteria</taxon>
        <taxon>Bacillati</taxon>
        <taxon>Actinomycetota</taxon>
        <taxon>Coriobacteriia</taxon>
        <taxon>Eggerthellales</taxon>
        <taxon>Eggerthellaceae</taxon>
        <taxon>Eggerthellaceae incertae sedis</taxon>
        <taxon>Candidatus Aveggerthella</taxon>
    </lineage>
</organism>
<gene>
    <name evidence="1" type="ORF">IAA69_07995</name>
</gene>
<dbReference type="AlphaFoldDB" id="A0A9D1A158"/>
<accession>A0A9D1A158</accession>
<feature type="non-terminal residue" evidence="1">
    <location>
        <position position="1"/>
    </location>
</feature>
<evidence type="ECO:0000313" key="2">
    <source>
        <dbReference type="Proteomes" id="UP000824261"/>
    </source>
</evidence>
<comment type="caution">
    <text evidence="1">The sequence shown here is derived from an EMBL/GenBank/DDBJ whole genome shotgun (WGS) entry which is preliminary data.</text>
</comment>
<dbReference type="EMBL" id="DVGB01000095">
    <property type="protein sequence ID" value="HIR02184.1"/>
    <property type="molecule type" value="Genomic_DNA"/>
</dbReference>
<protein>
    <submittedName>
        <fullName evidence="1">Homoserine dehydrogenase</fullName>
    </submittedName>
</protein>
<dbReference type="Proteomes" id="UP000824261">
    <property type="component" value="Unassembled WGS sequence"/>
</dbReference>
<proteinExistence type="predicted"/>
<sequence length="46" mass="5035">RSDGGVVELVYITHTAREASVRDVLREIAALPDILCAEPSVIRVED</sequence>
<reference evidence="1" key="1">
    <citation type="submission" date="2020-10" db="EMBL/GenBank/DDBJ databases">
        <authorList>
            <person name="Gilroy R."/>
        </authorList>
    </citation>
    <scope>NUCLEOTIDE SEQUENCE</scope>
    <source>
        <strain evidence="1">ChiGjej1B1-2707</strain>
    </source>
</reference>
<reference evidence="1" key="2">
    <citation type="journal article" date="2021" name="PeerJ">
        <title>Extensive microbial diversity within the chicken gut microbiome revealed by metagenomics and culture.</title>
        <authorList>
            <person name="Gilroy R."/>
            <person name="Ravi A."/>
            <person name="Getino M."/>
            <person name="Pursley I."/>
            <person name="Horton D.L."/>
            <person name="Alikhan N.F."/>
            <person name="Baker D."/>
            <person name="Gharbi K."/>
            <person name="Hall N."/>
            <person name="Watson M."/>
            <person name="Adriaenssens E.M."/>
            <person name="Foster-Nyarko E."/>
            <person name="Jarju S."/>
            <person name="Secka A."/>
            <person name="Antonio M."/>
            <person name="Oren A."/>
            <person name="Chaudhuri R.R."/>
            <person name="La Ragione R."/>
            <person name="Hildebrand F."/>
            <person name="Pallen M.J."/>
        </authorList>
    </citation>
    <scope>NUCLEOTIDE SEQUENCE</scope>
    <source>
        <strain evidence="1">ChiGjej1B1-2707</strain>
    </source>
</reference>
<name>A0A9D1A158_9ACTN</name>